<dbReference type="EnsemblMetazoa" id="SMAR006238-RA">
    <property type="protein sequence ID" value="SMAR006238-PA"/>
    <property type="gene ID" value="SMAR006238"/>
</dbReference>
<dbReference type="Proteomes" id="UP000014500">
    <property type="component" value="Unassembled WGS sequence"/>
</dbReference>
<accession>T1IYD0</accession>
<dbReference type="HOGENOM" id="CLU_2674212_0_0_1"/>
<sequence>MDKFPLVDNTKERRIERKEFCKELSRISCCDVPDDKWIIDLLCVFYYPRFYWLKTRISEMSERSINRRFALSRTL</sequence>
<evidence type="ECO:0000313" key="1">
    <source>
        <dbReference type="EnsemblMetazoa" id="SMAR006238-PA"/>
    </source>
</evidence>
<dbReference type="AlphaFoldDB" id="T1IYD0"/>
<proteinExistence type="predicted"/>
<reference evidence="2" key="1">
    <citation type="submission" date="2011-05" db="EMBL/GenBank/DDBJ databases">
        <authorList>
            <person name="Richards S.R."/>
            <person name="Qu J."/>
            <person name="Jiang H."/>
            <person name="Jhangiani S.N."/>
            <person name="Agravi P."/>
            <person name="Goodspeed R."/>
            <person name="Gross S."/>
            <person name="Mandapat C."/>
            <person name="Jackson L."/>
            <person name="Mathew T."/>
            <person name="Pu L."/>
            <person name="Thornton R."/>
            <person name="Saada N."/>
            <person name="Wilczek-Boney K.B."/>
            <person name="Lee S."/>
            <person name="Kovar C."/>
            <person name="Wu Y."/>
            <person name="Scherer S.E."/>
            <person name="Worley K.C."/>
            <person name="Muzny D.M."/>
            <person name="Gibbs R."/>
        </authorList>
    </citation>
    <scope>NUCLEOTIDE SEQUENCE</scope>
    <source>
        <strain evidence="2">Brora</strain>
    </source>
</reference>
<keyword evidence="2" id="KW-1185">Reference proteome</keyword>
<dbReference type="EMBL" id="AFFK01020258">
    <property type="status" value="NOT_ANNOTATED_CDS"/>
    <property type="molecule type" value="Genomic_DNA"/>
</dbReference>
<name>T1IYD0_STRMM</name>
<organism evidence="1 2">
    <name type="scientific">Strigamia maritima</name>
    <name type="common">European centipede</name>
    <name type="synonym">Geophilus maritimus</name>
    <dbReference type="NCBI Taxonomy" id="126957"/>
    <lineage>
        <taxon>Eukaryota</taxon>
        <taxon>Metazoa</taxon>
        <taxon>Ecdysozoa</taxon>
        <taxon>Arthropoda</taxon>
        <taxon>Myriapoda</taxon>
        <taxon>Chilopoda</taxon>
        <taxon>Pleurostigmophora</taxon>
        <taxon>Geophilomorpha</taxon>
        <taxon>Linotaeniidae</taxon>
        <taxon>Strigamia</taxon>
    </lineage>
</organism>
<reference evidence="1" key="2">
    <citation type="submission" date="2015-02" db="UniProtKB">
        <authorList>
            <consortium name="EnsemblMetazoa"/>
        </authorList>
    </citation>
    <scope>IDENTIFICATION</scope>
</reference>
<evidence type="ECO:0000313" key="2">
    <source>
        <dbReference type="Proteomes" id="UP000014500"/>
    </source>
</evidence>
<protein>
    <submittedName>
        <fullName evidence="1">Uncharacterized protein</fullName>
    </submittedName>
</protein>